<dbReference type="Pfam" id="PF01497">
    <property type="entry name" value="Peripla_BP_2"/>
    <property type="match status" value="1"/>
</dbReference>
<protein>
    <submittedName>
        <fullName evidence="2">Periplasmic binding protein</fullName>
    </submittedName>
</protein>
<dbReference type="RefSeq" id="WP_011566075.1">
    <property type="nucleotide sequence ID" value="NC_008148.1"/>
</dbReference>
<sequence>MRAVSLLPGATEMVFFAGAGEALVGVTHECDHPPEVRSLPRLTSSGIDHRSMTSAEVDAAVRSVTDGASLYSLDASLLRRLEPDLVITQGLCEVCAVSPGVVEAAISALPRRPAVLSLNPSSLEEVLSDAVRVGEALGRGREARERVAGLRERLRRVARATAGLPRPRVACLEWLDPPFSAGHWVPEMVELAGGEPLLAAPGEPSRRLGWEEVVGGAPEAVVLMPCGFGVGRTLREAGLLARVPGWEGTPAVREGRVWAVDANAYFSRPGPRLVRGVELLAALLHPEAPVSPPGPEEARPLPRELLVAR</sequence>
<dbReference type="PANTHER" id="PTHR42860">
    <property type="entry name" value="VITAMIN B12-BINDING PROTEIN"/>
    <property type="match status" value="1"/>
</dbReference>
<gene>
    <name evidence="2" type="ordered locus">Rxyl_3164</name>
</gene>
<dbReference type="eggNOG" id="COG0614">
    <property type="taxonomic scope" value="Bacteria"/>
</dbReference>
<name>Q1ARA8_RUBXD</name>
<keyword evidence="3" id="KW-1185">Reference proteome</keyword>
<dbReference type="InterPro" id="IPR051030">
    <property type="entry name" value="Vitamin_B12-ABC_binding"/>
</dbReference>
<evidence type="ECO:0000313" key="3">
    <source>
        <dbReference type="Proteomes" id="UP000006637"/>
    </source>
</evidence>
<dbReference type="CDD" id="cd01144">
    <property type="entry name" value="BtuF"/>
    <property type="match status" value="1"/>
</dbReference>
<accession>Q1ARA8</accession>
<dbReference type="PANTHER" id="PTHR42860:SF1">
    <property type="entry name" value="VITAMIN B12-BINDING PROTEIN"/>
    <property type="match status" value="1"/>
</dbReference>
<evidence type="ECO:0000259" key="1">
    <source>
        <dbReference type="PROSITE" id="PS50983"/>
    </source>
</evidence>
<feature type="domain" description="Fe/B12 periplasmic-binding" evidence="1">
    <location>
        <begin position="2"/>
        <end position="288"/>
    </location>
</feature>
<dbReference type="STRING" id="266117.Rxyl_3164"/>
<dbReference type="HOGENOM" id="CLU_038034_9_1_11"/>
<dbReference type="Proteomes" id="UP000006637">
    <property type="component" value="Chromosome"/>
</dbReference>
<dbReference type="PhylomeDB" id="Q1ARA8"/>
<dbReference type="AlphaFoldDB" id="Q1ARA8"/>
<reference evidence="2 3" key="1">
    <citation type="submission" date="2006-06" db="EMBL/GenBank/DDBJ databases">
        <title>Complete sequence of Rubrobacter xylanophilus DSM 9941.</title>
        <authorList>
            <consortium name="US DOE Joint Genome Institute"/>
            <person name="Copeland A."/>
            <person name="Lucas S."/>
            <person name="Lapidus A."/>
            <person name="Barry K."/>
            <person name="Detter J.C."/>
            <person name="Glavina del Rio T."/>
            <person name="Hammon N."/>
            <person name="Israni S."/>
            <person name="Dalin E."/>
            <person name="Tice H."/>
            <person name="Pitluck S."/>
            <person name="Munk A.C."/>
            <person name="Brettin T."/>
            <person name="Bruce D."/>
            <person name="Han C."/>
            <person name="Tapia R."/>
            <person name="Gilna P."/>
            <person name="Schmutz J."/>
            <person name="Larimer F."/>
            <person name="Land M."/>
            <person name="Hauser L."/>
            <person name="Kyrpides N."/>
            <person name="Lykidis A."/>
            <person name="da Costa M.S."/>
            <person name="Rainey F.A."/>
            <person name="Empadinhas N."/>
            <person name="Jolivet E."/>
            <person name="Battista J.R."/>
            <person name="Richardson P."/>
        </authorList>
    </citation>
    <scope>NUCLEOTIDE SEQUENCE [LARGE SCALE GENOMIC DNA]</scope>
    <source>
        <strain evidence="3">DSM 9941 / NBRC 16129 / PRD-1</strain>
    </source>
</reference>
<proteinExistence type="predicted"/>
<dbReference type="PROSITE" id="PS50983">
    <property type="entry name" value="FE_B12_PBP"/>
    <property type="match status" value="1"/>
</dbReference>
<dbReference type="OrthoDB" id="6495095at2"/>
<organism evidence="2 3">
    <name type="scientific">Rubrobacter xylanophilus (strain DSM 9941 / JCM 11954 / NBRC 16129 / PRD-1)</name>
    <dbReference type="NCBI Taxonomy" id="266117"/>
    <lineage>
        <taxon>Bacteria</taxon>
        <taxon>Bacillati</taxon>
        <taxon>Actinomycetota</taxon>
        <taxon>Rubrobacteria</taxon>
        <taxon>Rubrobacterales</taxon>
        <taxon>Rubrobacteraceae</taxon>
        <taxon>Rubrobacter</taxon>
    </lineage>
</organism>
<dbReference type="SUPFAM" id="SSF53807">
    <property type="entry name" value="Helical backbone' metal receptor"/>
    <property type="match status" value="1"/>
</dbReference>
<dbReference type="KEGG" id="rxy:Rxyl_3164"/>
<dbReference type="Gene3D" id="3.40.50.1980">
    <property type="entry name" value="Nitrogenase molybdenum iron protein domain"/>
    <property type="match status" value="2"/>
</dbReference>
<dbReference type="InterPro" id="IPR002491">
    <property type="entry name" value="ABC_transptr_periplasmic_BD"/>
</dbReference>
<dbReference type="EMBL" id="CP000386">
    <property type="protein sequence ID" value="ABG06070.1"/>
    <property type="molecule type" value="Genomic_DNA"/>
</dbReference>
<evidence type="ECO:0000313" key="2">
    <source>
        <dbReference type="EMBL" id="ABG06070.1"/>
    </source>
</evidence>